<evidence type="ECO:0000256" key="6">
    <source>
        <dbReference type="ARBA" id="ARBA00023136"/>
    </source>
</evidence>
<dbReference type="AlphaFoldDB" id="A0A124GZU9"/>
<dbReference type="InterPro" id="IPR016169">
    <property type="entry name" value="FAD-bd_PCMH_sub2"/>
</dbReference>
<evidence type="ECO:0000256" key="3">
    <source>
        <dbReference type="ARBA" id="ARBA00022692"/>
    </source>
</evidence>
<evidence type="ECO:0000256" key="7">
    <source>
        <dbReference type="SAM" id="MobiDB-lite"/>
    </source>
</evidence>
<dbReference type="InterPro" id="IPR006094">
    <property type="entry name" value="Oxid_FAD_bind_N"/>
</dbReference>
<protein>
    <recommendedName>
        <fullName evidence="2">Delta(24)-sterol reductase</fullName>
        <ecNumber evidence="2">1.3.1.72</ecNumber>
    </recommendedName>
</protein>
<evidence type="ECO:0000256" key="2">
    <source>
        <dbReference type="ARBA" id="ARBA00012405"/>
    </source>
</evidence>
<dbReference type="SUPFAM" id="SSF56176">
    <property type="entry name" value="FAD-binding/transporter-associated domain-like"/>
    <property type="match status" value="1"/>
</dbReference>
<dbReference type="EC" id="1.3.1.72" evidence="2"/>
<keyword evidence="10" id="KW-1185">Reference proteome</keyword>
<accession>A0A124GZU9</accession>
<keyword evidence="4" id="KW-1133">Transmembrane helix</keyword>
<dbReference type="PANTHER" id="PTHR10801:SF0">
    <property type="entry name" value="DELTA(24)-STEROL REDUCTASE"/>
    <property type="match status" value="1"/>
</dbReference>
<dbReference type="STRING" id="146536.AQI70_21915"/>
<evidence type="ECO:0000256" key="5">
    <source>
        <dbReference type="ARBA" id="ARBA00023002"/>
    </source>
</evidence>
<name>A0A124GZU9_9ACTN</name>
<evidence type="ECO:0000313" key="10">
    <source>
        <dbReference type="Proteomes" id="UP000054024"/>
    </source>
</evidence>
<proteinExistence type="predicted"/>
<dbReference type="InterPro" id="IPR016166">
    <property type="entry name" value="FAD-bd_PCMH"/>
</dbReference>
<organism evidence="9 10">
    <name type="scientific">Streptomyces curacoi</name>
    <dbReference type="NCBI Taxonomy" id="146536"/>
    <lineage>
        <taxon>Bacteria</taxon>
        <taxon>Bacillati</taxon>
        <taxon>Actinomycetota</taxon>
        <taxon>Actinomycetes</taxon>
        <taxon>Kitasatosporales</taxon>
        <taxon>Streptomycetaceae</taxon>
        <taxon>Streptomyces</taxon>
    </lineage>
</organism>
<dbReference type="GO" id="GO:0008202">
    <property type="term" value="P:steroid metabolic process"/>
    <property type="evidence" value="ECO:0007669"/>
    <property type="project" value="TreeGrafter"/>
</dbReference>
<dbReference type="GO" id="GO:0050614">
    <property type="term" value="F:Delta24-sterol reductase activity"/>
    <property type="evidence" value="ECO:0007669"/>
    <property type="project" value="UniProtKB-EC"/>
</dbReference>
<dbReference type="OrthoDB" id="6278354at2"/>
<dbReference type="PROSITE" id="PS51387">
    <property type="entry name" value="FAD_PCMH"/>
    <property type="match status" value="1"/>
</dbReference>
<dbReference type="Gene3D" id="3.30.465.10">
    <property type="match status" value="1"/>
</dbReference>
<dbReference type="EMBL" id="LMWJ01000015">
    <property type="protein sequence ID" value="KUM73425.1"/>
    <property type="molecule type" value="Genomic_DNA"/>
</dbReference>
<dbReference type="Proteomes" id="UP000054024">
    <property type="component" value="Unassembled WGS sequence"/>
</dbReference>
<dbReference type="InterPro" id="IPR040165">
    <property type="entry name" value="Diminuto-like"/>
</dbReference>
<dbReference type="RefSeq" id="WP_062152676.1">
    <property type="nucleotide sequence ID" value="NZ_KQ947989.1"/>
</dbReference>
<dbReference type="InterPro" id="IPR036318">
    <property type="entry name" value="FAD-bd_PCMH-like_sf"/>
</dbReference>
<sequence length="529" mass="59498">MTGTPEPSVRDTPTPPVPPDTSTGTRLPSTLVRHGFSVLVPLLLPVGKAFSLARSTYAACRRVLRRRTPHEERIARLQTTVRRLAGERAGPLCTGTKEWQSVSVPREHSYKRRARPVGLGLDAILELDTERRVIRVEPGVTMGRLVRHLVRRGWTLPVVPELEALTVGGLTMGFGIETSSHRHGLFADTVESYEVLLGTGEVVRASATEHTDLFHALPWSMGSLGFVLAVELRIVPAAAWVEVRYHPVADLSDMCRDITRLADRADGPAFVEGFVYGPDEGVVVTGEFTDRPTGRQNRVCRWNKPWFHAYARDCARAGGRVEYVPLRQYYHRHSRSLFWAGELLVPFGNHPLFRLPFGWLMCPSIEFLKLIDTDRRRRHTVAQEALVPARHLEGLVRHCHEVFEVDKLWICPARLTRREPPGLVGPGPDVAPGQGMLFMDVAVIHDVPGPVRRGEPWDQREATRRFEAWVGGHDGFQAPYVLSELTREEYRAMFDCRLYDRVRHAYGGEGVFVDAYEKITSGWAMAPGK</sequence>
<keyword evidence="5" id="KW-0560">Oxidoreductase</keyword>
<reference evidence="9 10" key="1">
    <citation type="submission" date="2015-10" db="EMBL/GenBank/DDBJ databases">
        <title>Draft genome sequence of Streptomyces curacoi DSM 40107, type strain for the species Streptomyces curacoi.</title>
        <authorList>
            <person name="Ruckert C."/>
            <person name="Winkler A."/>
            <person name="Kalinowski J."/>
            <person name="Kampfer P."/>
            <person name="Glaeser S."/>
        </authorList>
    </citation>
    <scope>NUCLEOTIDE SEQUENCE [LARGE SCALE GENOMIC DNA]</scope>
    <source>
        <strain evidence="9 10">DSM 40107</strain>
    </source>
</reference>
<evidence type="ECO:0000256" key="4">
    <source>
        <dbReference type="ARBA" id="ARBA00022989"/>
    </source>
</evidence>
<keyword evidence="3" id="KW-0812">Transmembrane</keyword>
<evidence type="ECO:0000259" key="8">
    <source>
        <dbReference type="PROSITE" id="PS51387"/>
    </source>
</evidence>
<evidence type="ECO:0000256" key="1">
    <source>
        <dbReference type="ARBA" id="ARBA00004167"/>
    </source>
</evidence>
<comment type="subcellular location">
    <subcellularLocation>
        <location evidence="1">Membrane</location>
        <topology evidence="1">Single-pass membrane protein</topology>
    </subcellularLocation>
</comment>
<gene>
    <name evidence="9" type="ORF">AQI70_21915</name>
</gene>
<dbReference type="Pfam" id="PF01565">
    <property type="entry name" value="FAD_binding_4"/>
    <property type="match status" value="1"/>
</dbReference>
<feature type="domain" description="FAD-binding PCMH-type" evidence="8">
    <location>
        <begin position="56"/>
        <end position="237"/>
    </location>
</feature>
<dbReference type="GO" id="GO:0005737">
    <property type="term" value="C:cytoplasm"/>
    <property type="evidence" value="ECO:0007669"/>
    <property type="project" value="TreeGrafter"/>
</dbReference>
<feature type="region of interest" description="Disordered" evidence="7">
    <location>
        <begin position="1"/>
        <end position="27"/>
    </location>
</feature>
<keyword evidence="6" id="KW-0472">Membrane</keyword>
<dbReference type="GO" id="GO:0071949">
    <property type="term" value="F:FAD binding"/>
    <property type="evidence" value="ECO:0007669"/>
    <property type="project" value="InterPro"/>
</dbReference>
<dbReference type="GO" id="GO:0016020">
    <property type="term" value="C:membrane"/>
    <property type="evidence" value="ECO:0007669"/>
    <property type="project" value="UniProtKB-SubCell"/>
</dbReference>
<comment type="caution">
    <text evidence="9">The sequence shown here is derived from an EMBL/GenBank/DDBJ whole genome shotgun (WGS) entry which is preliminary data.</text>
</comment>
<evidence type="ECO:0000313" key="9">
    <source>
        <dbReference type="EMBL" id="KUM73425.1"/>
    </source>
</evidence>
<dbReference type="PANTHER" id="PTHR10801">
    <property type="entry name" value="24-DEHYDROCHOLESTEROL REDUCTASE"/>
    <property type="match status" value="1"/>
</dbReference>